<reference evidence="1" key="1">
    <citation type="journal article" date="2021" name="Proc. Natl. Acad. Sci. U.S.A.">
        <title>A Catalog of Tens of Thousands of Viruses from Human Metagenomes Reveals Hidden Associations with Chronic Diseases.</title>
        <authorList>
            <person name="Tisza M.J."/>
            <person name="Buck C.B."/>
        </authorList>
    </citation>
    <scope>NUCLEOTIDE SEQUENCE</scope>
    <source>
        <strain evidence="1">Ct0dB2</strain>
    </source>
</reference>
<organism evidence="1">
    <name type="scientific">Podoviridae sp. ct0dB2</name>
    <dbReference type="NCBI Taxonomy" id="2826535"/>
    <lineage>
        <taxon>Viruses</taxon>
        <taxon>Duplodnaviria</taxon>
        <taxon>Heunggongvirae</taxon>
        <taxon>Uroviricota</taxon>
        <taxon>Caudoviricetes</taxon>
    </lineage>
</organism>
<evidence type="ECO:0000313" key="1">
    <source>
        <dbReference type="EMBL" id="DAD90843.1"/>
    </source>
</evidence>
<proteinExistence type="predicted"/>
<dbReference type="EMBL" id="BK015095">
    <property type="protein sequence ID" value="DAD90843.1"/>
    <property type="molecule type" value="Genomic_DNA"/>
</dbReference>
<name>A0A8S5N9S8_9CAUD</name>
<accession>A0A8S5N9S8</accession>
<sequence length="144" mass="16501">MITDKQGREWVLQKLYDDGWRYIVGSLDDYVYITKREPTIVNGLFRSIGLCEIYKHIELKSVLPSLECGEIMNIAEELGIVDWSKVAVDTPILVSFDGCNWVKKYFAKVQNNTVYAFDNGATSWSVSNVEYCVTPWIYAKLAEV</sequence>
<protein>
    <submittedName>
        <fullName evidence="1">Uncharacterized protein</fullName>
    </submittedName>
</protein>